<name>L8GNV1_ACACF</name>
<keyword evidence="3" id="KW-1185">Reference proteome</keyword>
<accession>L8GNV1</accession>
<reference evidence="2 3" key="1">
    <citation type="journal article" date="2013" name="Genome Biol.">
        <title>Genome of Acanthamoeba castellanii highlights extensive lateral gene transfer and early evolution of tyrosine kinase signaling.</title>
        <authorList>
            <person name="Clarke M."/>
            <person name="Lohan A.J."/>
            <person name="Liu B."/>
            <person name="Lagkouvardos I."/>
            <person name="Roy S."/>
            <person name="Zafar N."/>
            <person name="Bertelli C."/>
            <person name="Schilde C."/>
            <person name="Kianianmomeni A."/>
            <person name="Burglin T.R."/>
            <person name="Frech C."/>
            <person name="Turcotte B."/>
            <person name="Kopec K.O."/>
            <person name="Synnott J.M."/>
            <person name="Choo C."/>
            <person name="Paponov I."/>
            <person name="Finkler A."/>
            <person name="Soon Heng Tan C."/>
            <person name="Hutchins A.P."/>
            <person name="Weinmeier T."/>
            <person name="Rattei T."/>
            <person name="Chu J.S."/>
            <person name="Gimenez G."/>
            <person name="Irimia M."/>
            <person name="Rigden D.J."/>
            <person name="Fitzpatrick D.A."/>
            <person name="Lorenzo-Morales J."/>
            <person name="Bateman A."/>
            <person name="Chiu C.H."/>
            <person name="Tang P."/>
            <person name="Hegemann P."/>
            <person name="Fromm H."/>
            <person name="Raoult D."/>
            <person name="Greub G."/>
            <person name="Miranda-Saavedra D."/>
            <person name="Chen N."/>
            <person name="Nash P."/>
            <person name="Ginger M.L."/>
            <person name="Horn M."/>
            <person name="Schaap P."/>
            <person name="Caler L."/>
            <person name="Loftus B."/>
        </authorList>
    </citation>
    <scope>NUCLEOTIDE SEQUENCE [LARGE SCALE GENOMIC DNA]</scope>
    <source>
        <strain evidence="2 3">Neff</strain>
    </source>
</reference>
<evidence type="ECO:0000313" key="2">
    <source>
        <dbReference type="EMBL" id="ELR14734.1"/>
    </source>
</evidence>
<dbReference type="InterPro" id="IPR004843">
    <property type="entry name" value="Calcineurin-like_PHP"/>
</dbReference>
<dbReference type="Proteomes" id="UP000011083">
    <property type="component" value="Unassembled WGS sequence"/>
</dbReference>
<dbReference type="EMBL" id="KB008044">
    <property type="protein sequence ID" value="ELR14734.1"/>
    <property type="molecule type" value="Genomic_DNA"/>
</dbReference>
<dbReference type="InterPro" id="IPR029052">
    <property type="entry name" value="Metallo-depent_PP-like"/>
</dbReference>
<dbReference type="KEGG" id="acan:ACA1_390600"/>
<dbReference type="OrthoDB" id="630188at2759"/>
<protein>
    <submittedName>
        <fullName evidence="2">Metallophosphoesterase domain containing 2, putative</fullName>
    </submittedName>
</protein>
<organism evidence="2 3">
    <name type="scientific">Acanthamoeba castellanii (strain ATCC 30010 / Neff)</name>
    <dbReference type="NCBI Taxonomy" id="1257118"/>
    <lineage>
        <taxon>Eukaryota</taxon>
        <taxon>Amoebozoa</taxon>
        <taxon>Discosea</taxon>
        <taxon>Longamoebia</taxon>
        <taxon>Centramoebida</taxon>
        <taxon>Acanthamoebidae</taxon>
        <taxon>Acanthamoeba</taxon>
    </lineage>
</organism>
<dbReference type="SUPFAM" id="SSF56300">
    <property type="entry name" value="Metallo-dependent phosphatases"/>
    <property type="match status" value="1"/>
</dbReference>
<dbReference type="Gene3D" id="3.60.21.10">
    <property type="match status" value="1"/>
</dbReference>
<feature type="domain" description="Calcineurin-like phosphoesterase" evidence="1">
    <location>
        <begin position="27"/>
        <end position="173"/>
    </location>
</feature>
<evidence type="ECO:0000259" key="1">
    <source>
        <dbReference type="Pfam" id="PF00149"/>
    </source>
</evidence>
<dbReference type="PANTHER" id="PTHR12905:SF0">
    <property type="entry name" value="CALCINEURIN-LIKE PHOSPHOESTERASE DOMAIN-CONTAINING PROTEIN"/>
    <property type="match status" value="1"/>
</dbReference>
<gene>
    <name evidence="2" type="ORF">ACA1_390600</name>
</gene>
<dbReference type="GeneID" id="14915367"/>
<dbReference type="AlphaFoldDB" id="L8GNV1"/>
<dbReference type="GO" id="GO:0016787">
    <property type="term" value="F:hydrolase activity"/>
    <property type="evidence" value="ECO:0007669"/>
    <property type="project" value="InterPro"/>
</dbReference>
<evidence type="ECO:0000313" key="3">
    <source>
        <dbReference type="Proteomes" id="UP000011083"/>
    </source>
</evidence>
<dbReference type="OMA" id="GMHHTER"/>
<dbReference type="InterPro" id="IPR051693">
    <property type="entry name" value="UPF0046_metallophosphoest"/>
</dbReference>
<dbReference type="RefSeq" id="XP_004336747.1">
    <property type="nucleotide sequence ID" value="XM_004336699.1"/>
</dbReference>
<dbReference type="VEuPathDB" id="AmoebaDB:ACA1_390600"/>
<dbReference type="Pfam" id="PF00149">
    <property type="entry name" value="Metallophos"/>
    <property type="match status" value="1"/>
</dbReference>
<dbReference type="PANTHER" id="PTHR12905">
    <property type="entry name" value="METALLOPHOSPHOESTERASE"/>
    <property type="match status" value="1"/>
</dbReference>
<sequence>MEAGSSRCVKVELGQPEAETQGCERVRVVVISDTHNEHGHNYIKIPDGDILVHCGDFTHKSDWRGLKEGEVPQSLHKFNEFLGTLPHEHKIVISGNHEIGFNNLKRREIRQLLSNATYIEDQTVVVKGIRFYGSPWTSSTNMAFSARRSKLGEKWAKIPNDTDILITHLPPFGVLDQAWVGSPPKGSRFDRRRTCLVTCTIRRARGRLGRVTFINAATHISRKTH</sequence>
<proteinExistence type="predicted"/>